<keyword evidence="2" id="KW-1185">Reference proteome</keyword>
<sequence length="423" mass="46433">MQSKLNLFGDYCAVNCLTANVPKTLASVHGPLPDSLPLLRLADRFLTYVSVATYVGMTFSTTAADMFHAHYDAKVTTARRVAGAALALHSYVGSIPPLIALCLYRARVEPHLTAGCEVALDVHNRCLSDLVAVQHLFLRRALHLSAHAQLLPLFTETGLWPLRYRRYHLALRYLLYILTDRPALPLAAFRHAWALATTRAAPTWWSDLHLVGCSLPAPCALPFSQFPTPELVQAAIIALPGSLLHDLATQIARSQRLPLLHARLTYLYRHGPPPALSSLCATRAYLSLPTHRQRDALVRLVCSAHPLAVEALRHCRATSVPRADRLCRFCATPGFVEDEVHALLECGDPRLASLRLQFLEKAALVHPGIPHLHFRLPGIAFLDLLLGTENVLPLFGDYVADIFALCLSTPHPLTPAPSSSAPP</sequence>
<dbReference type="Proteomes" id="UP000193067">
    <property type="component" value="Unassembled WGS sequence"/>
</dbReference>
<dbReference type="EMBL" id="KZ084087">
    <property type="protein sequence ID" value="OSD07970.1"/>
    <property type="molecule type" value="Genomic_DNA"/>
</dbReference>
<accession>A0A1Y2J3H8</accession>
<reference evidence="1 2" key="1">
    <citation type="journal article" date="2015" name="Biotechnol. Biofuels">
        <title>Enhanced degradation of softwood versus hardwood by the white-rot fungus Pycnoporus coccineus.</title>
        <authorList>
            <person name="Couturier M."/>
            <person name="Navarro D."/>
            <person name="Chevret D."/>
            <person name="Henrissat B."/>
            <person name="Piumi F."/>
            <person name="Ruiz-Duenas F.J."/>
            <person name="Martinez A.T."/>
            <person name="Grigoriev I.V."/>
            <person name="Riley R."/>
            <person name="Lipzen A."/>
            <person name="Berrin J.G."/>
            <person name="Master E.R."/>
            <person name="Rosso M.N."/>
        </authorList>
    </citation>
    <scope>NUCLEOTIDE SEQUENCE [LARGE SCALE GENOMIC DNA]</scope>
    <source>
        <strain evidence="1 2">BRFM310</strain>
    </source>
</reference>
<proteinExistence type="predicted"/>
<evidence type="ECO:0000313" key="2">
    <source>
        <dbReference type="Proteomes" id="UP000193067"/>
    </source>
</evidence>
<protein>
    <submittedName>
        <fullName evidence="1">Uncharacterized protein</fullName>
    </submittedName>
</protein>
<name>A0A1Y2J3H8_TRAC3</name>
<dbReference type="STRING" id="1353009.A0A1Y2J3H8"/>
<organism evidence="1 2">
    <name type="scientific">Trametes coccinea (strain BRFM310)</name>
    <name type="common">Pycnoporus coccineus</name>
    <dbReference type="NCBI Taxonomy" id="1353009"/>
    <lineage>
        <taxon>Eukaryota</taxon>
        <taxon>Fungi</taxon>
        <taxon>Dikarya</taxon>
        <taxon>Basidiomycota</taxon>
        <taxon>Agaricomycotina</taxon>
        <taxon>Agaricomycetes</taxon>
        <taxon>Polyporales</taxon>
        <taxon>Polyporaceae</taxon>
        <taxon>Trametes</taxon>
    </lineage>
</organism>
<gene>
    <name evidence="1" type="ORF">PYCCODRAFT_1357714</name>
</gene>
<dbReference type="AlphaFoldDB" id="A0A1Y2J3H8"/>
<evidence type="ECO:0000313" key="1">
    <source>
        <dbReference type="EMBL" id="OSD07970.1"/>
    </source>
</evidence>
<dbReference type="OrthoDB" id="2802125at2759"/>